<dbReference type="RefSeq" id="WP_047293342.1">
    <property type="nucleotide sequence ID" value="NZ_NRSS01000003.1"/>
</dbReference>
<sequence>MSYKLTSLELPSLLVDVAAIREYLKQVLSDDDDEELLRAIGYVAQACSNIQKGQTVEVDFHSFSQT</sequence>
<keyword evidence="2" id="KW-1185">Reference proteome</keyword>
<dbReference type="InterPro" id="IPR014057">
    <property type="entry name" value="HI1420"/>
</dbReference>
<dbReference type="AlphaFoldDB" id="A0A2A2PSB7"/>
<gene>
    <name evidence="1" type="ORF">CKQ80_24575</name>
</gene>
<dbReference type="Proteomes" id="UP000217830">
    <property type="component" value="Unassembled WGS sequence"/>
</dbReference>
<accession>A0A2A2PSB7</accession>
<proteinExistence type="predicted"/>
<dbReference type="EMBL" id="NRST01000001">
    <property type="protein sequence ID" value="PAW58340.1"/>
    <property type="molecule type" value="Genomic_DNA"/>
</dbReference>
<dbReference type="Pfam" id="PF21716">
    <property type="entry name" value="dnstrm_HI1420"/>
    <property type="match status" value="1"/>
</dbReference>
<evidence type="ECO:0000313" key="2">
    <source>
        <dbReference type="Proteomes" id="UP000217830"/>
    </source>
</evidence>
<evidence type="ECO:0000313" key="1">
    <source>
        <dbReference type="EMBL" id="PAW58340.1"/>
    </source>
</evidence>
<name>A0A2A2PSB7_9PSED</name>
<comment type="caution">
    <text evidence="1">The sequence shown here is derived from an EMBL/GenBank/DDBJ whole genome shotgun (WGS) entry which is preliminary data.</text>
</comment>
<organism evidence="1 2">
    <name type="scientific">Pseudomonas moraviensis</name>
    <dbReference type="NCBI Taxonomy" id="321662"/>
    <lineage>
        <taxon>Bacteria</taxon>
        <taxon>Pseudomonadati</taxon>
        <taxon>Pseudomonadota</taxon>
        <taxon>Gammaproteobacteria</taxon>
        <taxon>Pseudomonadales</taxon>
        <taxon>Pseudomonadaceae</taxon>
        <taxon>Pseudomonas</taxon>
    </lineage>
</organism>
<reference evidence="1 2" key="1">
    <citation type="submission" date="2017-08" db="EMBL/GenBank/DDBJ databases">
        <title>Draft Genome Sequence of Pseudomonas moraviensis TYU6, isolated from Taxus cuspidata by using PacBio Single-Molecule Real-Time Technology.</title>
        <authorList>
            <person name="Baek K.-H."/>
            <person name="Mishra A.K."/>
        </authorList>
    </citation>
    <scope>NUCLEOTIDE SEQUENCE [LARGE SCALE GENOMIC DNA]</scope>
    <source>
        <strain evidence="1 2">TYU6</strain>
    </source>
</reference>
<protein>
    <submittedName>
        <fullName evidence="1">Uncharacterized protein</fullName>
    </submittedName>
</protein>